<evidence type="ECO:0000256" key="2">
    <source>
        <dbReference type="ARBA" id="ARBA00008661"/>
    </source>
</evidence>
<dbReference type="EMBL" id="CAJPWZ010001996">
    <property type="protein sequence ID" value="CAG2228448.1"/>
    <property type="molecule type" value="Genomic_DNA"/>
</dbReference>
<comment type="similarity">
    <text evidence="2 10">Belongs to the glycosyltransferase 31 family.</text>
</comment>
<keyword evidence="5 10" id="KW-0812">Transmembrane</keyword>
<dbReference type="EC" id="2.4.1.-" evidence="10"/>
<keyword evidence="12" id="KW-1185">Reference proteome</keyword>
<keyword evidence="3 10" id="KW-0328">Glycosyltransferase</keyword>
<dbReference type="GO" id="GO:0006493">
    <property type="term" value="P:protein O-linked glycosylation"/>
    <property type="evidence" value="ECO:0007669"/>
    <property type="project" value="TreeGrafter"/>
</dbReference>
<dbReference type="Pfam" id="PF01762">
    <property type="entry name" value="Galactosyl_T"/>
    <property type="match status" value="1"/>
</dbReference>
<name>A0A8S3THA2_MYTED</name>
<dbReference type="PANTHER" id="PTHR11214:SF349">
    <property type="entry name" value="BETA-1,3-GALACTOSYLTRANSFERASE BRN"/>
    <property type="match status" value="1"/>
</dbReference>
<evidence type="ECO:0000313" key="11">
    <source>
        <dbReference type="EMBL" id="CAG2228448.1"/>
    </source>
</evidence>
<keyword evidence="6 10" id="KW-0735">Signal-anchor</keyword>
<keyword evidence="4 11" id="KW-0808">Transferase</keyword>
<dbReference type="OrthoDB" id="2139606at2759"/>
<comment type="subcellular location">
    <subcellularLocation>
        <location evidence="1 10">Golgi apparatus membrane</location>
        <topology evidence="1 10">Single-pass type II membrane protein</topology>
    </subcellularLocation>
</comment>
<evidence type="ECO:0000256" key="9">
    <source>
        <dbReference type="ARBA" id="ARBA00023136"/>
    </source>
</evidence>
<dbReference type="Proteomes" id="UP000683360">
    <property type="component" value="Unassembled WGS sequence"/>
</dbReference>
<dbReference type="InterPro" id="IPR002659">
    <property type="entry name" value="Glyco_trans_31"/>
</dbReference>
<evidence type="ECO:0000256" key="1">
    <source>
        <dbReference type="ARBA" id="ARBA00004323"/>
    </source>
</evidence>
<accession>A0A8S3THA2</accession>
<evidence type="ECO:0000256" key="4">
    <source>
        <dbReference type="ARBA" id="ARBA00022679"/>
    </source>
</evidence>
<dbReference type="GO" id="GO:0000139">
    <property type="term" value="C:Golgi membrane"/>
    <property type="evidence" value="ECO:0007669"/>
    <property type="project" value="UniProtKB-SubCell"/>
</dbReference>
<proteinExistence type="inferred from homology"/>
<keyword evidence="7 10" id="KW-1133">Transmembrane helix</keyword>
<sequence length="251" mass="29379">MLIHVKRIYRRLLMTVSAVLCLLYFTVWSTTLTLIHDYCIYCSTQNNNLQEFHHEIDTNESISNQRINPSKIEYIHKPLNVCDLHKGPNLLLVLVKSDVLNIGHRLSIRQTWGNISNPHIKVVYLLGHNSIVQDMVDLENNIYKDVLQGDFVDIYDNNMNKTAMAYQYAVENCFNTKFLFFVDDDFFINILKIKMYLKTLNSPFNTKLFAGFIIKGGSRTEINLRSGTYLERNIRMIFIRPIQLVELFSCR</sequence>
<evidence type="ECO:0000256" key="6">
    <source>
        <dbReference type="ARBA" id="ARBA00022968"/>
    </source>
</evidence>
<evidence type="ECO:0000313" key="12">
    <source>
        <dbReference type="Proteomes" id="UP000683360"/>
    </source>
</evidence>
<dbReference type="Gene3D" id="3.90.550.50">
    <property type="match status" value="1"/>
</dbReference>
<dbReference type="AlphaFoldDB" id="A0A8S3THA2"/>
<keyword evidence="8 10" id="KW-0333">Golgi apparatus</keyword>
<dbReference type="GO" id="GO:0008194">
    <property type="term" value="F:UDP-glycosyltransferase activity"/>
    <property type="evidence" value="ECO:0007669"/>
    <property type="project" value="TreeGrafter"/>
</dbReference>
<evidence type="ECO:0000256" key="10">
    <source>
        <dbReference type="RuleBase" id="RU363063"/>
    </source>
</evidence>
<dbReference type="GO" id="GO:0016758">
    <property type="term" value="F:hexosyltransferase activity"/>
    <property type="evidence" value="ECO:0007669"/>
    <property type="project" value="InterPro"/>
</dbReference>
<organism evidence="11 12">
    <name type="scientific">Mytilus edulis</name>
    <name type="common">Blue mussel</name>
    <dbReference type="NCBI Taxonomy" id="6550"/>
    <lineage>
        <taxon>Eukaryota</taxon>
        <taxon>Metazoa</taxon>
        <taxon>Spiralia</taxon>
        <taxon>Lophotrochozoa</taxon>
        <taxon>Mollusca</taxon>
        <taxon>Bivalvia</taxon>
        <taxon>Autobranchia</taxon>
        <taxon>Pteriomorphia</taxon>
        <taxon>Mytilida</taxon>
        <taxon>Mytiloidea</taxon>
        <taxon>Mytilidae</taxon>
        <taxon>Mytilinae</taxon>
        <taxon>Mytilus</taxon>
    </lineage>
</organism>
<dbReference type="PANTHER" id="PTHR11214">
    <property type="entry name" value="BETA-1,3-N-ACETYLGLUCOSAMINYLTRANSFERASE"/>
    <property type="match status" value="1"/>
</dbReference>
<feature type="transmembrane region" description="Helical" evidence="10">
    <location>
        <begin position="12"/>
        <end position="35"/>
    </location>
</feature>
<reference evidence="11" key="1">
    <citation type="submission" date="2021-03" db="EMBL/GenBank/DDBJ databases">
        <authorList>
            <person name="Bekaert M."/>
        </authorList>
    </citation>
    <scope>NUCLEOTIDE SEQUENCE</scope>
</reference>
<gene>
    <name evidence="11" type="ORF">MEDL_41409</name>
</gene>
<evidence type="ECO:0000256" key="5">
    <source>
        <dbReference type="ARBA" id="ARBA00022692"/>
    </source>
</evidence>
<keyword evidence="9 10" id="KW-0472">Membrane</keyword>
<evidence type="ECO:0000256" key="3">
    <source>
        <dbReference type="ARBA" id="ARBA00022676"/>
    </source>
</evidence>
<evidence type="ECO:0000256" key="8">
    <source>
        <dbReference type="ARBA" id="ARBA00023034"/>
    </source>
</evidence>
<comment type="caution">
    <text evidence="11">The sequence shown here is derived from an EMBL/GenBank/DDBJ whole genome shotgun (WGS) entry which is preliminary data.</text>
</comment>
<protein>
    <recommendedName>
        <fullName evidence="10">Hexosyltransferase</fullName>
        <ecNumber evidence="10">2.4.1.-</ecNumber>
    </recommendedName>
</protein>
<evidence type="ECO:0000256" key="7">
    <source>
        <dbReference type="ARBA" id="ARBA00022989"/>
    </source>
</evidence>